<dbReference type="PANTHER" id="PTHR14647">
    <property type="entry name" value="GALACTOSE-3-O-SULFOTRANSFERASE"/>
    <property type="match status" value="1"/>
</dbReference>
<evidence type="ECO:0000256" key="5">
    <source>
        <dbReference type="ARBA" id="ARBA00022968"/>
    </source>
</evidence>
<keyword evidence="12" id="KW-1185">Reference proteome</keyword>
<evidence type="ECO:0000256" key="7">
    <source>
        <dbReference type="ARBA" id="ARBA00023034"/>
    </source>
</evidence>
<dbReference type="Gene3D" id="3.40.50.300">
    <property type="entry name" value="P-loop containing nucleotide triphosphate hydrolases"/>
    <property type="match status" value="1"/>
</dbReference>
<keyword evidence="7" id="KW-0333">Golgi apparatus</keyword>
<name>A0A7I8V8W6_9ANNE</name>
<keyword evidence="8 10" id="KW-0472">Membrane</keyword>
<dbReference type="InterPro" id="IPR009729">
    <property type="entry name" value="Gal-3-0_sulfotransfrase"/>
</dbReference>
<evidence type="ECO:0000256" key="2">
    <source>
        <dbReference type="ARBA" id="ARBA00008124"/>
    </source>
</evidence>
<dbReference type="PANTHER" id="PTHR14647:SF87">
    <property type="entry name" value="PUTATIVE-RELATED"/>
    <property type="match status" value="1"/>
</dbReference>
<dbReference type="InterPro" id="IPR027417">
    <property type="entry name" value="P-loop_NTPase"/>
</dbReference>
<comment type="similarity">
    <text evidence="2">Belongs to the galactose-3-O-sulfotransferase family.</text>
</comment>
<dbReference type="SUPFAM" id="SSF52540">
    <property type="entry name" value="P-loop containing nucleoside triphosphate hydrolases"/>
    <property type="match status" value="1"/>
</dbReference>
<dbReference type="AlphaFoldDB" id="A0A7I8V8W6"/>
<keyword evidence="9" id="KW-0325">Glycoprotein</keyword>
<dbReference type="Pfam" id="PF06990">
    <property type="entry name" value="Gal-3-0_sulfotr"/>
    <property type="match status" value="1"/>
</dbReference>
<keyword evidence="3" id="KW-0808">Transferase</keyword>
<dbReference type="EMBL" id="CAJFCJ010000002">
    <property type="protein sequence ID" value="CAD5112225.1"/>
    <property type="molecule type" value="Genomic_DNA"/>
</dbReference>
<reference evidence="11 12" key="1">
    <citation type="submission" date="2020-08" db="EMBL/GenBank/DDBJ databases">
        <authorList>
            <person name="Hejnol A."/>
        </authorList>
    </citation>
    <scope>NUCLEOTIDE SEQUENCE [LARGE SCALE GENOMIC DNA]</scope>
</reference>
<evidence type="ECO:0000313" key="11">
    <source>
        <dbReference type="EMBL" id="CAD5112225.1"/>
    </source>
</evidence>
<evidence type="ECO:0000256" key="9">
    <source>
        <dbReference type="ARBA" id="ARBA00023180"/>
    </source>
</evidence>
<accession>A0A7I8V8W6</accession>
<organism evidence="11 12">
    <name type="scientific">Dimorphilus gyrociliatus</name>
    <dbReference type="NCBI Taxonomy" id="2664684"/>
    <lineage>
        <taxon>Eukaryota</taxon>
        <taxon>Metazoa</taxon>
        <taxon>Spiralia</taxon>
        <taxon>Lophotrochozoa</taxon>
        <taxon>Annelida</taxon>
        <taxon>Polychaeta</taxon>
        <taxon>Polychaeta incertae sedis</taxon>
        <taxon>Dinophilidae</taxon>
        <taxon>Dimorphilus</taxon>
    </lineage>
</organism>
<dbReference type="Proteomes" id="UP000549394">
    <property type="component" value="Unassembled WGS sequence"/>
</dbReference>
<evidence type="ECO:0000256" key="4">
    <source>
        <dbReference type="ARBA" id="ARBA00022692"/>
    </source>
</evidence>
<keyword evidence="4 10" id="KW-0812">Transmembrane</keyword>
<keyword evidence="6 10" id="KW-1133">Transmembrane helix</keyword>
<evidence type="ECO:0000256" key="6">
    <source>
        <dbReference type="ARBA" id="ARBA00022989"/>
    </source>
</evidence>
<comment type="caution">
    <text evidence="11">The sequence shown here is derived from an EMBL/GenBank/DDBJ whole genome shotgun (WGS) entry which is preliminary data.</text>
</comment>
<feature type="transmembrane region" description="Helical" evidence="10">
    <location>
        <begin position="7"/>
        <end position="24"/>
    </location>
</feature>
<evidence type="ECO:0000256" key="10">
    <source>
        <dbReference type="SAM" id="Phobius"/>
    </source>
</evidence>
<dbReference type="GO" id="GO:0000139">
    <property type="term" value="C:Golgi membrane"/>
    <property type="evidence" value="ECO:0007669"/>
    <property type="project" value="UniProtKB-SubCell"/>
</dbReference>
<protein>
    <submittedName>
        <fullName evidence="11">Uncharacterized protein</fullName>
    </submittedName>
</protein>
<dbReference type="GO" id="GO:0001733">
    <property type="term" value="F:galactosylceramide sulfotransferase activity"/>
    <property type="evidence" value="ECO:0007669"/>
    <property type="project" value="InterPro"/>
</dbReference>
<evidence type="ECO:0000256" key="8">
    <source>
        <dbReference type="ARBA" id="ARBA00023136"/>
    </source>
</evidence>
<evidence type="ECO:0000256" key="1">
    <source>
        <dbReference type="ARBA" id="ARBA00004323"/>
    </source>
</evidence>
<dbReference type="GO" id="GO:0009247">
    <property type="term" value="P:glycolipid biosynthetic process"/>
    <property type="evidence" value="ECO:0007669"/>
    <property type="project" value="InterPro"/>
</dbReference>
<comment type="subcellular location">
    <subcellularLocation>
        <location evidence="1">Golgi apparatus membrane</location>
        <topology evidence="1">Single-pass type II membrane protein</topology>
    </subcellularLocation>
</comment>
<dbReference type="OrthoDB" id="514299at2759"/>
<proteinExistence type="inferred from homology"/>
<evidence type="ECO:0000313" key="12">
    <source>
        <dbReference type="Proteomes" id="UP000549394"/>
    </source>
</evidence>
<keyword evidence="5" id="KW-0735">Signal-anchor</keyword>
<sequence>MPRLAKLSNIVILFVFCCFAQIIYQTAFSFFKDWSINFEVKIVRRKTTVSPMGNLQDNTNYREMVSTLSNVKSTVQLMDLVEESTFVPFRPEFDYVGRWHNFHDRRFFGRFQLRRALRNRNTKYEHFILKKKVEKREQADRWIVKSRPQKKRDKIVKEKRLLQKSDTYKNDPIVNVVYIRVHKCASLTLANIFRRFCIEHNLSCGIPYPSKFTLGWPHLFRQEFVRPMKKKSNVISEHMVYNSEELESLMPNDTVYIASIRKPFDQFVSMFNHEKFYKTVGLHWSNAVSVYMNQLHYYSNLFMSPIPYVRRNRYACLDDGFNVGINLIINN</sequence>
<evidence type="ECO:0000256" key="3">
    <source>
        <dbReference type="ARBA" id="ARBA00022679"/>
    </source>
</evidence>
<gene>
    <name evidence="11" type="ORF">DGYR_LOCUS1411</name>
</gene>